<dbReference type="EMBL" id="CAACYD010000006">
    <property type="protein sequence ID" value="VFA88948.1"/>
    <property type="molecule type" value="Genomic_DNA"/>
</dbReference>
<keyword evidence="2" id="KW-0472">Membrane</keyword>
<name>A0ABD7V3M6_9ACTN</name>
<keyword evidence="2" id="KW-0812">Transmembrane</keyword>
<evidence type="ECO:0000256" key="1">
    <source>
        <dbReference type="SAM" id="MobiDB-lite"/>
    </source>
</evidence>
<reference evidence="3 4" key="1">
    <citation type="submission" date="2019-02" db="EMBL/GenBank/DDBJ databases">
        <authorList>
            <consortium name="Pathogen Informatics"/>
        </authorList>
    </citation>
    <scope>NUCLEOTIDE SEQUENCE [LARGE SCALE GENOMIC DNA]</scope>
    <source>
        <strain evidence="3 4">3012STDY6756503</strain>
    </source>
</reference>
<sequence length="90" mass="9701">MAETCLWGAQMRPVAAGANWHRLRRAGTLDAMPKKYLVAALSLLAASVAAGVGVLVLRRTRQEPPPVSPTVPRVEEVSRALAERTESRPS</sequence>
<proteinExistence type="predicted"/>
<keyword evidence="2" id="KW-1133">Transmembrane helix</keyword>
<feature type="transmembrane region" description="Helical" evidence="2">
    <location>
        <begin position="36"/>
        <end position="57"/>
    </location>
</feature>
<organism evidence="3 4">
    <name type="scientific">Gordonia paraffinivorans</name>
    <dbReference type="NCBI Taxonomy" id="175628"/>
    <lineage>
        <taxon>Bacteria</taxon>
        <taxon>Bacillati</taxon>
        <taxon>Actinomycetota</taxon>
        <taxon>Actinomycetes</taxon>
        <taxon>Mycobacteriales</taxon>
        <taxon>Gordoniaceae</taxon>
        <taxon>Gordonia</taxon>
    </lineage>
</organism>
<dbReference type="AlphaFoldDB" id="A0ABD7V3M6"/>
<feature type="compositionally biased region" description="Basic and acidic residues" evidence="1">
    <location>
        <begin position="73"/>
        <end position="90"/>
    </location>
</feature>
<evidence type="ECO:0000313" key="4">
    <source>
        <dbReference type="Proteomes" id="UP000360750"/>
    </source>
</evidence>
<comment type="caution">
    <text evidence="3">The sequence shown here is derived from an EMBL/GenBank/DDBJ whole genome shotgun (WGS) entry which is preliminary data.</text>
</comment>
<gene>
    <name evidence="3" type="ORF">NCTC8139_02505</name>
</gene>
<evidence type="ECO:0000313" key="3">
    <source>
        <dbReference type="EMBL" id="VFA88948.1"/>
    </source>
</evidence>
<feature type="region of interest" description="Disordered" evidence="1">
    <location>
        <begin position="61"/>
        <end position="90"/>
    </location>
</feature>
<protein>
    <submittedName>
        <fullName evidence="3">Uncharacterized protein</fullName>
    </submittedName>
</protein>
<accession>A0ABD7V3M6</accession>
<evidence type="ECO:0000256" key="2">
    <source>
        <dbReference type="SAM" id="Phobius"/>
    </source>
</evidence>
<dbReference type="Proteomes" id="UP000360750">
    <property type="component" value="Unassembled WGS sequence"/>
</dbReference>